<protein>
    <submittedName>
        <fullName evidence="2">Putative amidase domain-containing protein</fullName>
    </submittedName>
</protein>
<sequence length="297" mass="35283">MDNEMKKAFEKHLTQLNRCHLDGTKVKPMPAEERQCFAREQKQMTERNARVLKANGRLRPYRKVSIDGRRTVYYTYDYARFIQSKQQYYLEECREHRRAVVKGKKIVRDERLHTPKVGPWEKEPLEADPGERAPLQRSAYDRLEAVKYAERWWNDYHPEYHQFTDNCTNFISQCLKAGGALMHGAPDREKGWWYRQDDWSYSWAVAHSMRWYLSGSRTGLTATEVERASDLQPGDIICYDFEGDGNWDHTTIVVSKDGNREPLVNAQTENSRNRYWRYEDSTAWTPNIAYKFFQIND</sequence>
<dbReference type="Proteomes" id="UP000198853">
    <property type="component" value="Unassembled WGS sequence"/>
</dbReference>
<evidence type="ECO:0000259" key="1">
    <source>
        <dbReference type="Pfam" id="PF12671"/>
    </source>
</evidence>
<dbReference type="PANTHER" id="PTHR40032">
    <property type="entry name" value="EXPORTED PROTEIN-RELATED"/>
    <property type="match status" value="1"/>
</dbReference>
<dbReference type="AlphaFoldDB" id="A0A1G8NT66"/>
<dbReference type="InterPro" id="IPR024301">
    <property type="entry name" value="Amidase_6"/>
</dbReference>
<proteinExistence type="predicted"/>
<dbReference type="RefSeq" id="WP_245723122.1">
    <property type="nucleotide sequence ID" value="NZ_FNEN01000007.1"/>
</dbReference>
<name>A0A1G8NT66_9BACI</name>
<evidence type="ECO:0000313" key="2">
    <source>
        <dbReference type="EMBL" id="SDI83393.1"/>
    </source>
</evidence>
<organism evidence="2 3">
    <name type="scientific">Natribacillus halophilus</name>
    <dbReference type="NCBI Taxonomy" id="549003"/>
    <lineage>
        <taxon>Bacteria</taxon>
        <taxon>Bacillati</taxon>
        <taxon>Bacillota</taxon>
        <taxon>Bacilli</taxon>
        <taxon>Bacillales</taxon>
        <taxon>Bacillaceae</taxon>
        <taxon>Natribacillus</taxon>
    </lineage>
</organism>
<dbReference type="Pfam" id="PF12671">
    <property type="entry name" value="Amidase_6"/>
    <property type="match status" value="1"/>
</dbReference>
<gene>
    <name evidence="2" type="ORF">SAMN04488123_10717</name>
</gene>
<keyword evidence="3" id="KW-1185">Reference proteome</keyword>
<dbReference type="EMBL" id="FNEN01000007">
    <property type="protein sequence ID" value="SDI83393.1"/>
    <property type="molecule type" value="Genomic_DNA"/>
</dbReference>
<feature type="domain" description="Putative amidase" evidence="1">
    <location>
        <begin position="140"/>
        <end position="291"/>
    </location>
</feature>
<dbReference type="PANTHER" id="PTHR40032:SF1">
    <property type="entry name" value="EXPORTED PROTEIN"/>
    <property type="match status" value="1"/>
</dbReference>
<reference evidence="2 3" key="1">
    <citation type="submission" date="2016-10" db="EMBL/GenBank/DDBJ databases">
        <authorList>
            <person name="de Groot N.N."/>
        </authorList>
    </citation>
    <scope>NUCLEOTIDE SEQUENCE [LARGE SCALE GENOMIC DNA]</scope>
    <source>
        <strain evidence="2 3">DSM 21771</strain>
    </source>
</reference>
<accession>A0A1G8NT66</accession>
<evidence type="ECO:0000313" key="3">
    <source>
        <dbReference type="Proteomes" id="UP000198853"/>
    </source>
</evidence>